<evidence type="ECO:0000259" key="1">
    <source>
        <dbReference type="Pfam" id="PF00626"/>
    </source>
</evidence>
<accession>A0A210Q196</accession>
<dbReference type="EMBL" id="NEDP02005265">
    <property type="protein sequence ID" value="OWF42508.1"/>
    <property type="molecule type" value="Genomic_DNA"/>
</dbReference>
<keyword evidence="3" id="KW-1185">Reference proteome</keyword>
<organism evidence="2 3">
    <name type="scientific">Mizuhopecten yessoensis</name>
    <name type="common">Japanese scallop</name>
    <name type="synonym">Patinopecten yessoensis</name>
    <dbReference type="NCBI Taxonomy" id="6573"/>
    <lineage>
        <taxon>Eukaryota</taxon>
        <taxon>Metazoa</taxon>
        <taxon>Spiralia</taxon>
        <taxon>Lophotrochozoa</taxon>
        <taxon>Mollusca</taxon>
        <taxon>Bivalvia</taxon>
        <taxon>Autobranchia</taxon>
        <taxon>Pteriomorphia</taxon>
        <taxon>Pectinida</taxon>
        <taxon>Pectinoidea</taxon>
        <taxon>Pectinidae</taxon>
        <taxon>Mizuhopecten</taxon>
    </lineage>
</organism>
<dbReference type="SUPFAM" id="SSF55753">
    <property type="entry name" value="Actin depolymerizing proteins"/>
    <property type="match status" value="1"/>
</dbReference>
<evidence type="ECO:0000313" key="3">
    <source>
        <dbReference type="Proteomes" id="UP000242188"/>
    </source>
</evidence>
<dbReference type="InterPro" id="IPR007123">
    <property type="entry name" value="Gelsolin-like_dom"/>
</dbReference>
<feature type="domain" description="Gelsolin-like" evidence="1">
    <location>
        <begin position="53"/>
        <end position="103"/>
    </location>
</feature>
<gene>
    <name evidence="2" type="ORF">KP79_PYT11076</name>
</gene>
<protein>
    <submittedName>
        <fullName evidence="2">Gelsolin-like protein 2</fullName>
    </submittedName>
</protein>
<sequence length="130" mass="14821">MYISPIYLHSQHKFFTYLDEVAEKDDDQSYQAKDTIKELLSDESGMMSFSLEKTGSIKLKDFDEKDVFIFDTKTEVFVFIGKDTSANESQFAMTYAHTYLMQTDHPLIPISCIIEQAIDAAFNFTSALAA</sequence>
<dbReference type="Pfam" id="PF00626">
    <property type="entry name" value="Gelsolin"/>
    <property type="match status" value="1"/>
</dbReference>
<proteinExistence type="predicted"/>
<evidence type="ECO:0000313" key="2">
    <source>
        <dbReference type="EMBL" id="OWF42508.1"/>
    </source>
</evidence>
<reference evidence="2 3" key="1">
    <citation type="journal article" date="2017" name="Nat. Ecol. Evol.">
        <title>Scallop genome provides insights into evolution of bilaterian karyotype and development.</title>
        <authorList>
            <person name="Wang S."/>
            <person name="Zhang J."/>
            <person name="Jiao W."/>
            <person name="Li J."/>
            <person name="Xun X."/>
            <person name="Sun Y."/>
            <person name="Guo X."/>
            <person name="Huan P."/>
            <person name="Dong B."/>
            <person name="Zhang L."/>
            <person name="Hu X."/>
            <person name="Sun X."/>
            <person name="Wang J."/>
            <person name="Zhao C."/>
            <person name="Wang Y."/>
            <person name="Wang D."/>
            <person name="Huang X."/>
            <person name="Wang R."/>
            <person name="Lv J."/>
            <person name="Li Y."/>
            <person name="Zhang Z."/>
            <person name="Liu B."/>
            <person name="Lu W."/>
            <person name="Hui Y."/>
            <person name="Liang J."/>
            <person name="Zhou Z."/>
            <person name="Hou R."/>
            <person name="Li X."/>
            <person name="Liu Y."/>
            <person name="Li H."/>
            <person name="Ning X."/>
            <person name="Lin Y."/>
            <person name="Zhao L."/>
            <person name="Xing Q."/>
            <person name="Dou J."/>
            <person name="Li Y."/>
            <person name="Mao J."/>
            <person name="Guo H."/>
            <person name="Dou H."/>
            <person name="Li T."/>
            <person name="Mu C."/>
            <person name="Jiang W."/>
            <person name="Fu Q."/>
            <person name="Fu X."/>
            <person name="Miao Y."/>
            <person name="Liu J."/>
            <person name="Yu Q."/>
            <person name="Li R."/>
            <person name="Liao H."/>
            <person name="Li X."/>
            <person name="Kong Y."/>
            <person name="Jiang Z."/>
            <person name="Chourrout D."/>
            <person name="Li R."/>
            <person name="Bao Z."/>
        </authorList>
    </citation>
    <scope>NUCLEOTIDE SEQUENCE [LARGE SCALE GENOMIC DNA]</scope>
    <source>
        <strain evidence="2 3">PY_sf001</strain>
    </source>
</reference>
<dbReference type="InterPro" id="IPR029006">
    <property type="entry name" value="ADF-H/Gelsolin-like_dom_sf"/>
</dbReference>
<dbReference type="Proteomes" id="UP000242188">
    <property type="component" value="Unassembled WGS sequence"/>
</dbReference>
<dbReference type="Gene3D" id="3.40.20.10">
    <property type="entry name" value="Severin"/>
    <property type="match status" value="1"/>
</dbReference>
<dbReference type="STRING" id="6573.A0A210Q196"/>
<dbReference type="AlphaFoldDB" id="A0A210Q196"/>
<dbReference type="OrthoDB" id="6375767at2759"/>
<comment type="caution">
    <text evidence="2">The sequence shown here is derived from an EMBL/GenBank/DDBJ whole genome shotgun (WGS) entry which is preliminary data.</text>
</comment>
<name>A0A210Q196_MIZYE</name>